<reference evidence="2 3" key="1">
    <citation type="submission" date="2020-10" db="EMBL/GenBank/DDBJ databases">
        <title>Ca. Dormibacterota MAGs.</title>
        <authorList>
            <person name="Montgomery K."/>
        </authorList>
    </citation>
    <scope>NUCLEOTIDE SEQUENCE [LARGE SCALE GENOMIC DNA]</scope>
    <source>
        <strain evidence="2">SC8811_S16_3</strain>
    </source>
</reference>
<dbReference type="PANTHER" id="PTHR43861:SF1">
    <property type="entry name" value="TRANS-ACONITATE 2-METHYLTRANSFERASE"/>
    <property type="match status" value="1"/>
</dbReference>
<proteinExistence type="predicted"/>
<dbReference type="Pfam" id="PF13847">
    <property type="entry name" value="Methyltransf_31"/>
    <property type="match status" value="1"/>
</dbReference>
<evidence type="ECO:0000259" key="1">
    <source>
        <dbReference type="Pfam" id="PF13847"/>
    </source>
</evidence>
<organism evidence="2 3">
    <name type="scientific">Candidatus Dormiibacter inghamiae</name>
    <dbReference type="NCBI Taxonomy" id="3127013"/>
    <lineage>
        <taxon>Bacteria</taxon>
        <taxon>Bacillati</taxon>
        <taxon>Candidatus Dormiibacterota</taxon>
        <taxon>Candidatus Dormibacteria</taxon>
        <taxon>Candidatus Dormibacterales</taxon>
        <taxon>Candidatus Dormibacteraceae</taxon>
        <taxon>Candidatus Dormiibacter</taxon>
    </lineage>
</organism>
<sequence>MVGTLPVGSEGGGLGPLFSRRHPEPVLLGRETKHDHLVQEFDRMAEIYQVYVQPFSGPIFEEGLEAMTPYLQPDSRVMDAGCGPGRELQRVARLLPMGEVVGVDLAPGMVITAHESARAHGLDNCAFFQADVGDLSKAFRGRFDLVYSCLAHHHYPDPEAATASVLGCLRPGGVYCVIDPGPAWFNAMSAPLSRLADPGWVGFHTPDEFCELFLGTGFTRAAWLELLPGFGLAVGQAPT</sequence>
<dbReference type="CDD" id="cd02440">
    <property type="entry name" value="AdoMet_MTases"/>
    <property type="match status" value="1"/>
</dbReference>
<dbReference type="Proteomes" id="UP000620075">
    <property type="component" value="Unassembled WGS sequence"/>
</dbReference>
<dbReference type="InterPro" id="IPR025714">
    <property type="entry name" value="Methyltranfer_dom"/>
</dbReference>
<dbReference type="PANTHER" id="PTHR43861">
    <property type="entry name" value="TRANS-ACONITATE 2-METHYLTRANSFERASE-RELATED"/>
    <property type="match status" value="1"/>
</dbReference>
<dbReference type="Gene3D" id="3.40.50.150">
    <property type="entry name" value="Vaccinia Virus protein VP39"/>
    <property type="match status" value="1"/>
</dbReference>
<dbReference type="GO" id="GO:0032259">
    <property type="term" value="P:methylation"/>
    <property type="evidence" value="ECO:0007669"/>
    <property type="project" value="UniProtKB-KW"/>
</dbReference>
<keyword evidence="2" id="KW-0489">Methyltransferase</keyword>
<evidence type="ECO:0000313" key="2">
    <source>
        <dbReference type="EMBL" id="MBJ7603401.1"/>
    </source>
</evidence>
<dbReference type="RefSeq" id="WP_338179369.1">
    <property type="nucleotide sequence ID" value="NZ_JAEKNQ010000036.1"/>
</dbReference>
<keyword evidence="2" id="KW-0808">Transferase</keyword>
<dbReference type="GO" id="GO:0008168">
    <property type="term" value="F:methyltransferase activity"/>
    <property type="evidence" value="ECO:0007669"/>
    <property type="project" value="UniProtKB-KW"/>
</dbReference>
<evidence type="ECO:0000313" key="3">
    <source>
        <dbReference type="Proteomes" id="UP000620075"/>
    </source>
</evidence>
<dbReference type="SUPFAM" id="SSF53335">
    <property type="entry name" value="S-adenosyl-L-methionine-dependent methyltransferases"/>
    <property type="match status" value="1"/>
</dbReference>
<dbReference type="AlphaFoldDB" id="A0A934K7Y9"/>
<name>A0A934K7Y9_9BACT</name>
<protein>
    <submittedName>
        <fullName evidence="2">Class I SAM-dependent methyltransferase</fullName>
    </submittedName>
</protein>
<comment type="caution">
    <text evidence="2">The sequence shown here is derived from an EMBL/GenBank/DDBJ whole genome shotgun (WGS) entry which is preliminary data.</text>
</comment>
<gene>
    <name evidence="2" type="ORF">JF888_09475</name>
</gene>
<accession>A0A934K7Y9</accession>
<dbReference type="InterPro" id="IPR029063">
    <property type="entry name" value="SAM-dependent_MTases_sf"/>
</dbReference>
<dbReference type="EMBL" id="JAEKNQ010000036">
    <property type="protein sequence ID" value="MBJ7603401.1"/>
    <property type="molecule type" value="Genomic_DNA"/>
</dbReference>
<feature type="domain" description="Methyltransferase" evidence="1">
    <location>
        <begin position="73"/>
        <end position="181"/>
    </location>
</feature>